<dbReference type="SMART" id="SM00387">
    <property type="entry name" value="HATPase_c"/>
    <property type="match status" value="1"/>
</dbReference>
<evidence type="ECO:0000313" key="7">
    <source>
        <dbReference type="EMBL" id="GAA4785801.1"/>
    </source>
</evidence>
<dbReference type="Proteomes" id="UP001501411">
    <property type="component" value="Unassembled WGS sequence"/>
</dbReference>
<dbReference type="InterPro" id="IPR036890">
    <property type="entry name" value="HATPase_C_sf"/>
</dbReference>
<dbReference type="EC" id="2.7.13.3" evidence="2"/>
<protein>
    <recommendedName>
        <fullName evidence="2">histidine kinase</fullName>
        <ecNumber evidence="2">2.7.13.3</ecNumber>
    </recommendedName>
</protein>
<dbReference type="InterPro" id="IPR003594">
    <property type="entry name" value="HATPase_dom"/>
</dbReference>
<organism evidence="7 8">
    <name type="scientific">Olivibacter ginsenosidimutans</name>
    <dbReference type="NCBI Taxonomy" id="1176537"/>
    <lineage>
        <taxon>Bacteria</taxon>
        <taxon>Pseudomonadati</taxon>
        <taxon>Bacteroidota</taxon>
        <taxon>Sphingobacteriia</taxon>
        <taxon>Sphingobacteriales</taxon>
        <taxon>Sphingobacteriaceae</taxon>
        <taxon>Olivibacter</taxon>
    </lineage>
</organism>
<dbReference type="Gene3D" id="3.30.565.10">
    <property type="entry name" value="Histidine kinase-like ATPase, C-terminal domain"/>
    <property type="match status" value="1"/>
</dbReference>
<evidence type="ECO:0000256" key="5">
    <source>
        <dbReference type="ARBA" id="ARBA00023012"/>
    </source>
</evidence>
<evidence type="ECO:0000259" key="6">
    <source>
        <dbReference type="PROSITE" id="PS50109"/>
    </source>
</evidence>
<keyword evidence="3" id="KW-0808">Transferase</keyword>
<gene>
    <name evidence="7" type="ORF">GCM10023231_12110</name>
</gene>
<evidence type="ECO:0000256" key="3">
    <source>
        <dbReference type="ARBA" id="ARBA00022679"/>
    </source>
</evidence>
<dbReference type="SUPFAM" id="SSF55874">
    <property type="entry name" value="ATPase domain of HSP90 chaperone/DNA topoisomerase II/histidine kinase"/>
    <property type="match status" value="1"/>
</dbReference>
<dbReference type="Pfam" id="PF02518">
    <property type="entry name" value="HATPase_c"/>
    <property type="match status" value="1"/>
</dbReference>
<reference evidence="8" key="1">
    <citation type="journal article" date="2019" name="Int. J. Syst. Evol. Microbiol.">
        <title>The Global Catalogue of Microorganisms (GCM) 10K type strain sequencing project: providing services to taxonomists for standard genome sequencing and annotation.</title>
        <authorList>
            <consortium name="The Broad Institute Genomics Platform"/>
            <consortium name="The Broad Institute Genome Sequencing Center for Infectious Disease"/>
            <person name="Wu L."/>
            <person name="Ma J."/>
        </authorList>
    </citation>
    <scope>NUCLEOTIDE SEQUENCE [LARGE SCALE GENOMIC DNA]</scope>
    <source>
        <strain evidence="8">JCM 18200</strain>
    </source>
</reference>
<feature type="domain" description="Histidine kinase" evidence="6">
    <location>
        <begin position="1"/>
        <end position="157"/>
    </location>
</feature>
<dbReference type="EMBL" id="BAABIQ010000006">
    <property type="protein sequence ID" value="GAA4785801.1"/>
    <property type="molecule type" value="Genomic_DNA"/>
</dbReference>
<dbReference type="PANTHER" id="PTHR24421">
    <property type="entry name" value="NITRATE/NITRITE SENSOR PROTEIN NARX-RELATED"/>
    <property type="match status" value="1"/>
</dbReference>
<keyword evidence="5" id="KW-0902">Two-component regulatory system</keyword>
<dbReference type="PRINTS" id="PR00344">
    <property type="entry name" value="BCTRLSENSOR"/>
</dbReference>
<dbReference type="InterPro" id="IPR050482">
    <property type="entry name" value="Sensor_HK_TwoCompSys"/>
</dbReference>
<keyword evidence="8" id="KW-1185">Reference proteome</keyword>
<evidence type="ECO:0000256" key="4">
    <source>
        <dbReference type="ARBA" id="ARBA00022777"/>
    </source>
</evidence>
<name>A0ABP9ATT1_9SPHI</name>
<dbReference type="InterPro" id="IPR005467">
    <property type="entry name" value="His_kinase_dom"/>
</dbReference>
<comment type="catalytic activity">
    <reaction evidence="1">
        <text>ATP + protein L-histidine = ADP + protein N-phospho-L-histidine.</text>
        <dbReference type="EC" id="2.7.13.3"/>
    </reaction>
</comment>
<evidence type="ECO:0000256" key="2">
    <source>
        <dbReference type="ARBA" id="ARBA00012438"/>
    </source>
</evidence>
<dbReference type="InterPro" id="IPR004358">
    <property type="entry name" value="Sig_transdc_His_kin-like_C"/>
</dbReference>
<sequence>MIDETILQLESSIGELRRIARNMMPETLIRSGLEVALGDLCISLTSDTVDIEFQAGDIQEGMDVQTQVNIYRIIQELLANAIRHGKATEILVQCIQGENNVLITVEDNGKGFDSKDQMPSKGIGLNNIKNRVDLMKGNVQIDSVINEGTTVNIELHV</sequence>
<accession>A0ABP9ATT1</accession>
<evidence type="ECO:0000256" key="1">
    <source>
        <dbReference type="ARBA" id="ARBA00000085"/>
    </source>
</evidence>
<dbReference type="RefSeq" id="WP_345230838.1">
    <property type="nucleotide sequence ID" value="NZ_BAABIQ010000006.1"/>
</dbReference>
<dbReference type="PROSITE" id="PS50109">
    <property type="entry name" value="HIS_KIN"/>
    <property type="match status" value="1"/>
</dbReference>
<proteinExistence type="predicted"/>
<comment type="caution">
    <text evidence="7">The sequence shown here is derived from an EMBL/GenBank/DDBJ whole genome shotgun (WGS) entry which is preliminary data.</text>
</comment>
<evidence type="ECO:0000313" key="8">
    <source>
        <dbReference type="Proteomes" id="UP001501411"/>
    </source>
</evidence>
<dbReference type="CDD" id="cd16917">
    <property type="entry name" value="HATPase_UhpB-NarQ-NarX-like"/>
    <property type="match status" value="1"/>
</dbReference>
<keyword evidence="4" id="KW-0418">Kinase</keyword>
<dbReference type="PANTHER" id="PTHR24421:SF10">
    <property type="entry name" value="NITRATE_NITRITE SENSOR PROTEIN NARQ"/>
    <property type="match status" value="1"/>
</dbReference>